<accession>A0A7X0NFP2</accession>
<gene>
    <name evidence="9" type="ORF">HNQ55_001074</name>
</gene>
<dbReference type="Proteomes" id="UP000537141">
    <property type="component" value="Unassembled WGS sequence"/>
</dbReference>
<feature type="signal peptide" evidence="8">
    <location>
        <begin position="1"/>
        <end position="24"/>
    </location>
</feature>
<dbReference type="NCBIfam" id="NF047847">
    <property type="entry name" value="SS_mature_LptM"/>
    <property type="match status" value="1"/>
</dbReference>
<organism evidence="9 10">
    <name type="scientific">Thalassotalea piscium</name>
    <dbReference type="NCBI Taxonomy" id="1230533"/>
    <lineage>
        <taxon>Bacteria</taxon>
        <taxon>Pseudomonadati</taxon>
        <taxon>Pseudomonadota</taxon>
        <taxon>Gammaproteobacteria</taxon>
        <taxon>Alteromonadales</taxon>
        <taxon>Colwelliaceae</taxon>
        <taxon>Thalassotalea</taxon>
    </lineage>
</organism>
<feature type="compositionally biased region" description="Polar residues" evidence="7">
    <location>
        <begin position="30"/>
        <end position="53"/>
    </location>
</feature>
<keyword evidence="4" id="KW-0564">Palmitate</keyword>
<keyword evidence="2 8" id="KW-0732">Signal</keyword>
<dbReference type="AlphaFoldDB" id="A0A7X0NFP2"/>
<keyword evidence="6 9" id="KW-0449">Lipoprotein</keyword>
<evidence type="ECO:0000313" key="10">
    <source>
        <dbReference type="Proteomes" id="UP000537141"/>
    </source>
</evidence>
<evidence type="ECO:0000256" key="3">
    <source>
        <dbReference type="ARBA" id="ARBA00023136"/>
    </source>
</evidence>
<keyword evidence="10" id="KW-1185">Reference proteome</keyword>
<evidence type="ECO:0000256" key="7">
    <source>
        <dbReference type="SAM" id="MobiDB-lite"/>
    </source>
</evidence>
<evidence type="ECO:0000313" key="9">
    <source>
        <dbReference type="EMBL" id="MBB6542575.1"/>
    </source>
</evidence>
<dbReference type="PROSITE" id="PS51257">
    <property type="entry name" value="PROKAR_LIPOPROTEIN"/>
    <property type="match status" value="1"/>
</dbReference>
<dbReference type="RefSeq" id="WP_184423391.1">
    <property type="nucleotide sequence ID" value="NZ_AP027362.1"/>
</dbReference>
<feature type="chain" id="PRO_5030933773" evidence="8">
    <location>
        <begin position="25"/>
        <end position="53"/>
    </location>
</feature>
<proteinExistence type="predicted"/>
<comment type="caution">
    <text evidence="9">The sequence shown here is derived from an EMBL/GenBank/DDBJ whole genome shotgun (WGS) entry which is preliminary data.</text>
</comment>
<evidence type="ECO:0000256" key="5">
    <source>
        <dbReference type="ARBA" id="ARBA00023237"/>
    </source>
</evidence>
<dbReference type="InterPro" id="IPR032831">
    <property type="entry name" value="LptM_cons"/>
</dbReference>
<evidence type="ECO:0000256" key="1">
    <source>
        <dbReference type="ARBA" id="ARBA00004459"/>
    </source>
</evidence>
<evidence type="ECO:0000256" key="8">
    <source>
        <dbReference type="SAM" id="SignalP"/>
    </source>
</evidence>
<evidence type="ECO:0000256" key="2">
    <source>
        <dbReference type="ARBA" id="ARBA00022729"/>
    </source>
</evidence>
<evidence type="ECO:0000256" key="6">
    <source>
        <dbReference type="ARBA" id="ARBA00023288"/>
    </source>
</evidence>
<name>A0A7X0NFP2_9GAMM</name>
<feature type="region of interest" description="Disordered" evidence="7">
    <location>
        <begin position="25"/>
        <end position="53"/>
    </location>
</feature>
<sequence>MRKLNSLKVAFLLLSLLLSGCGMPGPLYQTPETNASETPKNNNLPDQKAQENP</sequence>
<keyword evidence="5" id="KW-0998">Cell outer membrane</keyword>
<comment type="subcellular location">
    <subcellularLocation>
        <location evidence="1">Cell outer membrane</location>
        <topology evidence="1">Lipid-anchor</topology>
    </subcellularLocation>
</comment>
<evidence type="ECO:0000256" key="4">
    <source>
        <dbReference type="ARBA" id="ARBA00023139"/>
    </source>
</evidence>
<protein>
    <submittedName>
        <fullName evidence="9">Putative small lipoprotein YifL</fullName>
    </submittedName>
</protein>
<keyword evidence="3" id="KW-0472">Membrane</keyword>
<dbReference type="EMBL" id="JACHHU010000006">
    <property type="protein sequence ID" value="MBB6542575.1"/>
    <property type="molecule type" value="Genomic_DNA"/>
</dbReference>
<reference evidence="9 10" key="1">
    <citation type="submission" date="2020-08" db="EMBL/GenBank/DDBJ databases">
        <title>Genomic Encyclopedia of Type Strains, Phase IV (KMG-IV): sequencing the most valuable type-strain genomes for metagenomic binning, comparative biology and taxonomic classification.</title>
        <authorList>
            <person name="Goeker M."/>
        </authorList>
    </citation>
    <scope>NUCLEOTIDE SEQUENCE [LARGE SCALE GENOMIC DNA]</scope>
    <source>
        <strain evidence="9 10">DSM 26287</strain>
    </source>
</reference>